<evidence type="ECO:0000313" key="2">
    <source>
        <dbReference type="Proteomes" id="UP001148629"/>
    </source>
</evidence>
<protein>
    <submittedName>
        <fullName evidence="1">Uncharacterized protein</fullName>
    </submittedName>
</protein>
<sequence>MEDDLDYRQDIALQFLGTADRNFEAYFQVYDDLLIDADAHLLQVGHFESTEPGPITHRDVKTAAKVIRESPEKTLHQMTLDLQERLSDVSAQKASLAIRVAVRTMFMLDSAVSDWHGPSFTIGRYRHVSWELADSFHQFISKCFHKSSHESEGVMDAMANKRSLKAWKLKARLGITFKATDNIAQHLLLDADNRILYLFHHTSFLKAQLSRLQGQNIDTEHDILNCLAMGILPPRLLAETLHSLQSILFHWSDERSSRILRQLIQKKGFDKDCSEPEGYKILDDTLDNFEYLYWGHRLADIYDLVMDRPPKNWFERWIKWQSSESNAFAVALAALIISIIVGCLSLGIGAFQAWIAWRQWKDSL</sequence>
<gene>
    <name evidence="1" type="ORF">NM208_g6932</name>
</gene>
<reference evidence="1" key="1">
    <citation type="submission" date="2022-08" db="EMBL/GenBank/DDBJ databases">
        <title>Genome Sequence of Fusarium decemcellulare.</title>
        <authorList>
            <person name="Buettner E."/>
        </authorList>
    </citation>
    <scope>NUCLEOTIDE SEQUENCE</scope>
    <source>
        <strain evidence="1">Babe19</strain>
    </source>
</reference>
<comment type="caution">
    <text evidence="1">The sequence shown here is derived from an EMBL/GenBank/DDBJ whole genome shotgun (WGS) entry which is preliminary data.</text>
</comment>
<accession>A0ACC1SB17</accession>
<organism evidence="1 2">
    <name type="scientific">Fusarium decemcellulare</name>
    <dbReference type="NCBI Taxonomy" id="57161"/>
    <lineage>
        <taxon>Eukaryota</taxon>
        <taxon>Fungi</taxon>
        <taxon>Dikarya</taxon>
        <taxon>Ascomycota</taxon>
        <taxon>Pezizomycotina</taxon>
        <taxon>Sordariomycetes</taxon>
        <taxon>Hypocreomycetidae</taxon>
        <taxon>Hypocreales</taxon>
        <taxon>Nectriaceae</taxon>
        <taxon>Fusarium</taxon>
        <taxon>Fusarium decemcellulare species complex</taxon>
    </lineage>
</organism>
<proteinExistence type="predicted"/>
<keyword evidence="2" id="KW-1185">Reference proteome</keyword>
<name>A0ACC1SB17_9HYPO</name>
<dbReference type="EMBL" id="JANRMS010000675">
    <property type="protein sequence ID" value="KAJ3535929.1"/>
    <property type="molecule type" value="Genomic_DNA"/>
</dbReference>
<evidence type="ECO:0000313" key="1">
    <source>
        <dbReference type="EMBL" id="KAJ3535929.1"/>
    </source>
</evidence>
<dbReference type="Proteomes" id="UP001148629">
    <property type="component" value="Unassembled WGS sequence"/>
</dbReference>